<proteinExistence type="predicted"/>
<sequence>MRVVVVGSAGSFAGPDGPASCYLVQAEDGSGRTWSVVLDLGNGALGALQRHVDPFALDAVAVSHLHPDHFVDLCGLYVYRRYHPEHGSVRHPGLAPLALWGPRGTARRLADAYGDGAAAPDVDSTFAVRTWEPARPTRIGPFVLEAFPVEHPVEAYAVRVTGPSERGLGMTAVLTYSGDTDACDGLVAAARDADVLLCEAAFVEGRDTVRGVHLTGRRAGEAARDAGAHRLVLTHLPAWNEPATALAEAGGVYDGPVAVARPGDVLAL</sequence>
<evidence type="ECO:0000259" key="1">
    <source>
        <dbReference type="Pfam" id="PF12706"/>
    </source>
</evidence>
<evidence type="ECO:0000313" key="3">
    <source>
        <dbReference type="Proteomes" id="UP000231586"/>
    </source>
</evidence>
<accession>A0A2M8WUD1</accession>
<dbReference type="AlphaFoldDB" id="A0A2M8WUD1"/>
<dbReference type="RefSeq" id="WP_100348547.1">
    <property type="nucleotide sequence ID" value="NZ_PGTZ01000006.1"/>
</dbReference>
<evidence type="ECO:0000313" key="2">
    <source>
        <dbReference type="EMBL" id="PJI94524.1"/>
    </source>
</evidence>
<dbReference type="PANTHER" id="PTHR46018">
    <property type="entry name" value="ZINC PHOSPHODIESTERASE ELAC PROTEIN 1"/>
    <property type="match status" value="1"/>
</dbReference>
<comment type="caution">
    <text evidence="2">The sequence shown here is derived from an EMBL/GenBank/DDBJ whole genome shotgun (WGS) entry which is preliminary data.</text>
</comment>
<gene>
    <name evidence="2" type="ORF">CLV34_0367</name>
</gene>
<keyword evidence="3" id="KW-1185">Reference proteome</keyword>
<dbReference type="OrthoDB" id="9800940at2"/>
<dbReference type="Gene3D" id="3.60.15.10">
    <property type="entry name" value="Ribonuclease Z/Hydroxyacylglutathione hydrolase-like"/>
    <property type="match status" value="1"/>
</dbReference>
<dbReference type="InterPro" id="IPR036866">
    <property type="entry name" value="RibonucZ/Hydroxyglut_hydro"/>
</dbReference>
<protein>
    <submittedName>
        <fullName evidence="2">Ribonuclease BN (tRNA processing enzyme)</fullName>
    </submittedName>
</protein>
<reference evidence="2 3" key="1">
    <citation type="submission" date="2017-11" db="EMBL/GenBank/DDBJ databases">
        <title>Genomic Encyclopedia of Archaeal and Bacterial Type Strains, Phase II (KMG-II): From Individual Species to Whole Genera.</title>
        <authorList>
            <person name="Goeker M."/>
        </authorList>
    </citation>
    <scope>NUCLEOTIDE SEQUENCE [LARGE SCALE GENOMIC DNA]</scope>
    <source>
        <strain evidence="2 3">DSM 22413</strain>
    </source>
</reference>
<organism evidence="2 3">
    <name type="scientific">Luteimicrobium subarcticum</name>
    <dbReference type="NCBI Taxonomy" id="620910"/>
    <lineage>
        <taxon>Bacteria</taxon>
        <taxon>Bacillati</taxon>
        <taxon>Actinomycetota</taxon>
        <taxon>Actinomycetes</taxon>
        <taxon>Micrococcales</taxon>
        <taxon>Luteimicrobium</taxon>
    </lineage>
</organism>
<dbReference type="EMBL" id="PGTZ01000006">
    <property type="protein sequence ID" value="PJI94524.1"/>
    <property type="molecule type" value="Genomic_DNA"/>
</dbReference>
<dbReference type="CDD" id="cd07716">
    <property type="entry name" value="RNaseZ_short-form-like_MBL-fold"/>
    <property type="match status" value="1"/>
</dbReference>
<dbReference type="Proteomes" id="UP000231586">
    <property type="component" value="Unassembled WGS sequence"/>
</dbReference>
<name>A0A2M8WUD1_9MICO</name>
<dbReference type="InterPro" id="IPR001279">
    <property type="entry name" value="Metallo-B-lactamas"/>
</dbReference>
<feature type="domain" description="Metallo-beta-lactamase" evidence="1">
    <location>
        <begin position="53"/>
        <end position="235"/>
    </location>
</feature>
<dbReference type="Pfam" id="PF12706">
    <property type="entry name" value="Lactamase_B_2"/>
    <property type="match status" value="1"/>
</dbReference>
<dbReference type="GO" id="GO:0042781">
    <property type="term" value="F:3'-tRNA processing endoribonuclease activity"/>
    <property type="evidence" value="ECO:0007669"/>
    <property type="project" value="TreeGrafter"/>
</dbReference>
<dbReference type="SUPFAM" id="SSF56281">
    <property type="entry name" value="Metallo-hydrolase/oxidoreductase"/>
    <property type="match status" value="1"/>
</dbReference>
<dbReference type="PANTHER" id="PTHR46018:SF4">
    <property type="entry name" value="METALLO-HYDROLASE YHFI-RELATED"/>
    <property type="match status" value="1"/>
</dbReference>